<dbReference type="SUPFAM" id="SSF100895">
    <property type="entry name" value="Kazal-type serine protease inhibitors"/>
    <property type="match status" value="1"/>
</dbReference>
<evidence type="ECO:0000256" key="3">
    <source>
        <dbReference type="ARBA" id="ARBA00022690"/>
    </source>
</evidence>
<dbReference type="STRING" id="106582.ENSMZEP00005003101"/>
<dbReference type="GO" id="GO:0004867">
    <property type="term" value="F:serine-type endopeptidase inhibitor activity"/>
    <property type="evidence" value="ECO:0007669"/>
    <property type="project" value="UniProtKB-KW"/>
</dbReference>
<dbReference type="Ensembl" id="ENSMZET00005003229.1">
    <property type="protein sequence ID" value="ENSMZEP00005003101.1"/>
    <property type="gene ID" value="ENSMZEG00005002406.1"/>
</dbReference>
<dbReference type="GO" id="GO:0005576">
    <property type="term" value="C:extracellular region"/>
    <property type="evidence" value="ECO:0007669"/>
    <property type="project" value="UniProtKB-SubCell"/>
</dbReference>
<keyword evidence="8" id="KW-1185">Reference proteome</keyword>
<sequence>MSEIVKSRDSSKLTRERDSTKVGIFLFSCSILLFPTCPDTAEIVACPLNLSPVCGSDGNTYANECQLCAQRQSTKVDIMIVKEQSC</sequence>
<keyword evidence="3" id="KW-0646">Protease inhibitor</keyword>
<keyword evidence="4" id="KW-0722">Serine protease inhibitor</keyword>
<keyword evidence="5" id="KW-1015">Disulfide bond</keyword>
<dbReference type="PROSITE" id="PS00282">
    <property type="entry name" value="KAZAL_1"/>
    <property type="match status" value="1"/>
</dbReference>
<keyword evidence="2" id="KW-0964">Secreted</keyword>
<evidence type="ECO:0000256" key="4">
    <source>
        <dbReference type="ARBA" id="ARBA00022900"/>
    </source>
</evidence>
<evidence type="ECO:0000313" key="8">
    <source>
        <dbReference type="Proteomes" id="UP000265160"/>
    </source>
</evidence>
<dbReference type="Pfam" id="PF00050">
    <property type="entry name" value="Kazal_1"/>
    <property type="match status" value="1"/>
</dbReference>
<evidence type="ECO:0000313" key="7">
    <source>
        <dbReference type="Ensembl" id="ENSMZEP00005003101.1"/>
    </source>
</evidence>
<dbReference type="PANTHER" id="PTHR21312">
    <property type="entry name" value="SERINE PROTEASE INHIBITOR"/>
    <property type="match status" value="1"/>
</dbReference>
<dbReference type="PRINTS" id="PR00290">
    <property type="entry name" value="KAZALINHBTR"/>
</dbReference>
<protein>
    <recommendedName>
        <fullName evidence="6">Kazal-like domain-containing protein</fullName>
    </recommendedName>
</protein>
<dbReference type="SMART" id="SM00280">
    <property type="entry name" value="KAZAL"/>
    <property type="match status" value="1"/>
</dbReference>
<name>A0A3P9AZJ4_9CICH</name>
<organism evidence="7 8">
    <name type="scientific">Maylandia zebra</name>
    <name type="common">zebra mbuna</name>
    <dbReference type="NCBI Taxonomy" id="106582"/>
    <lineage>
        <taxon>Eukaryota</taxon>
        <taxon>Metazoa</taxon>
        <taxon>Chordata</taxon>
        <taxon>Craniata</taxon>
        <taxon>Vertebrata</taxon>
        <taxon>Euteleostomi</taxon>
        <taxon>Actinopterygii</taxon>
        <taxon>Neopterygii</taxon>
        <taxon>Teleostei</taxon>
        <taxon>Neoteleostei</taxon>
        <taxon>Acanthomorphata</taxon>
        <taxon>Ovalentaria</taxon>
        <taxon>Cichlomorphae</taxon>
        <taxon>Cichliformes</taxon>
        <taxon>Cichlidae</taxon>
        <taxon>African cichlids</taxon>
        <taxon>Pseudocrenilabrinae</taxon>
        <taxon>Haplochromini</taxon>
        <taxon>Maylandia</taxon>
        <taxon>Maylandia zebra complex</taxon>
    </lineage>
</organism>
<dbReference type="Proteomes" id="UP000265160">
    <property type="component" value="LG6"/>
</dbReference>
<proteinExistence type="predicted"/>
<feature type="domain" description="Kazal-like" evidence="6">
    <location>
        <begin position="31"/>
        <end position="86"/>
    </location>
</feature>
<reference evidence="7" key="2">
    <citation type="submission" date="2025-08" db="UniProtKB">
        <authorList>
            <consortium name="Ensembl"/>
        </authorList>
    </citation>
    <scope>IDENTIFICATION</scope>
</reference>
<reference evidence="7 8" key="1">
    <citation type="journal article" date="2014" name="Nature">
        <title>The genomic substrate for adaptive radiation in African cichlid fish.</title>
        <authorList>
            <person name="Brawand D."/>
            <person name="Wagner C.E."/>
            <person name="Li Y.I."/>
            <person name="Malinsky M."/>
            <person name="Keller I."/>
            <person name="Fan S."/>
            <person name="Simakov O."/>
            <person name="Ng A.Y."/>
            <person name="Lim Z.W."/>
            <person name="Bezault E."/>
            <person name="Turner-Maier J."/>
            <person name="Johnson J."/>
            <person name="Alcazar R."/>
            <person name="Noh H.J."/>
            <person name="Russell P."/>
            <person name="Aken B."/>
            <person name="Alfoldi J."/>
            <person name="Amemiya C."/>
            <person name="Azzouzi N."/>
            <person name="Baroiller J.F."/>
            <person name="Barloy-Hubler F."/>
            <person name="Berlin A."/>
            <person name="Bloomquist R."/>
            <person name="Carleton K.L."/>
            <person name="Conte M.A."/>
            <person name="D'Cotta H."/>
            <person name="Eshel O."/>
            <person name="Gaffney L."/>
            <person name="Galibert F."/>
            <person name="Gante H.F."/>
            <person name="Gnerre S."/>
            <person name="Greuter L."/>
            <person name="Guyon R."/>
            <person name="Haddad N.S."/>
            <person name="Haerty W."/>
            <person name="Harris R.M."/>
            <person name="Hofmann H.A."/>
            <person name="Hourlier T."/>
            <person name="Hulata G."/>
            <person name="Jaffe D.B."/>
            <person name="Lara M."/>
            <person name="Lee A.P."/>
            <person name="MacCallum I."/>
            <person name="Mwaiko S."/>
            <person name="Nikaido M."/>
            <person name="Nishihara H."/>
            <person name="Ozouf-Costaz C."/>
            <person name="Penman D.J."/>
            <person name="Przybylski D."/>
            <person name="Rakotomanga M."/>
            <person name="Renn S.C.P."/>
            <person name="Ribeiro F.J."/>
            <person name="Ron M."/>
            <person name="Salzburger W."/>
            <person name="Sanchez-Pulido L."/>
            <person name="Santos M.E."/>
            <person name="Searle S."/>
            <person name="Sharpe T."/>
            <person name="Swofford R."/>
            <person name="Tan F.J."/>
            <person name="Williams L."/>
            <person name="Young S."/>
            <person name="Yin S."/>
            <person name="Okada N."/>
            <person name="Kocher T.D."/>
            <person name="Miska E.A."/>
            <person name="Lander E.S."/>
            <person name="Venkatesh B."/>
            <person name="Fernald R.D."/>
            <person name="Meyer A."/>
            <person name="Ponting C.P."/>
            <person name="Streelman J.T."/>
            <person name="Lindblad-Toh K."/>
            <person name="Seehausen O."/>
            <person name="Di Palma F."/>
        </authorList>
    </citation>
    <scope>NUCLEOTIDE SEQUENCE</scope>
</reference>
<dbReference type="Gene3D" id="3.30.60.30">
    <property type="match status" value="1"/>
</dbReference>
<dbReference type="AlphaFoldDB" id="A0A3P9AZJ4"/>
<evidence type="ECO:0000256" key="1">
    <source>
        <dbReference type="ARBA" id="ARBA00004613"/>
    </source>
</evidence>
<evidence type="ECO:0000256" key="2">
    <source>
        <dbReference type="ARBA" id="ARBA00022525"/>
    </source>
</evidence>
<reference evidence="7" key="3">
    <citation type="submission" date="2025-09" db="UniProtKB">
        <authorList>
            <consortium name="Ensembl"/>
        </authorList>
    </citation>
    <scope>IDENTIFICATION</scope>
</reference>
<dbReference type="InterPro" id="IPR036058">
    <property type="entry name" value="Kazal_dom_sf"/>
</dbReference>
<accession>A0A3P9AZJ4</accession>
<dbReference type="GeneTree" id="ENSGT00940000169564"/>
<dbReference type="InterPro" id="IPR002350">
    <property type="entry name" value="Kazal_dom"/>
</dbReference>
<evidence type="ECO:0000256" key="5">
    <source>
        <dbReference type="ARBA" id="ARBA00023157"/>
    </source>
</evidence>
<dbReference type="PANTHER" id="PTHR21312:SF28">
    <property type="entry name" value="OVOINHIBITOR-RELATED"/>
    <property type="match status" value="1"/>
</dbReference>
<dbReference type="InterPro" id="IPR001239">
    <property type="entry name" value="Prot_inh_Kazal-m"/>
</dbReference>
<comment type="subcellular location">
    <subcellularLocation>
        <location evidence="1">Secreted</location>
    </subcellularLocation>
</comment>
<evidence type="ECO:0000259" key="6">
    <source>
        <dbReference type="PROSITE" id="PS51465"/>
    </source>
</evidence>
<dbReference type="PROSITE" id="PS51465">
    <property type="entry name" value="KAZAL_2"/>
    <property type="match status" value="1"/>
</dbReference>